<feature type="region of interest" description="Disordered" evidence="1">
    <location>
        <begin position="86"/>
        <end position="114"/>
    </location>
</feature>
<protein>
    <submittedName>
        <fullName evidence="2">Uncharacterized protein</fullName>
    </submittedName>
</protein>
<name>A0A9P9JAQ2_9HYPO</name>
<accession>A0A9P9JAQ2</accession>
<feature type="compositionally biased region" description="Polar residues" evidence="1">
    <location>
        <begin position="243"/>
        <end position="265"/>
    </location>
</feature>
<keyword evidence="3" id="KW-1185">Reference proteome</keyword>
<dbReference type="EMBL" id="JAGMUU010000005">
    <property type="protein sequence ID" value="KAH7151739.1"/>
    <property type="molecule type" value="Genomic_DNA"/>
</dbReference>
<dbReference type="Proteomes" id="UP000717696">
    <property type="component" value="Unassembled WGS sequence"/>
</dbReference>
<evidence type="ECO:0000313" key="3">
    <source>
        <dbReference type="Proteomes" id="UP000717696"/>
    </source>
</evidence>
<proteinExistence type="predicted"/>
<evidence type="ECO:0000313" key="2">
    <source>
        <dbReference type="EMBL" id="KAH7151739.1"/>
    </source>
</evidence>
<feature type="compositionally biased region" description="Low complexity" evidence="1">
    <location>
        <begin position="223"/>
        <end position="236"/>
    </location>
</feature>
<evidence type="ECO:0000256" key="1">
    <source>
        <dbReference type="SAM" id="MobiDB-lite"/>
    </source>
</evidence>
<gene>
    <name evidence="2" type="ORF">B0J13DRAFT_619363</name>
</gene>
<sequence length="376" mass="41529">MSTSIIGSIGNLSTAVALSCEDQTISTKSDAPDGHASRSVIVTNLQDSSLDSDMLSMSDTSDNSMFRLPDSEAALTSAIDAVTARRTVRKRDQDDTDETDKADGSSSLPPQKRTKELHLEPNFEVEGHIAQATAPTFTDLEKWFAMWDIVFPGQPRPRSAYMDPDLSGDLSQFREFSNIHGATMLLEELRASGILPLSDEGTALDIHEVPRRGLEMVQQEWLSTSSSTTRSDTASRNSRRTQPTESQTPGTSLEDSEVVPSSQRTVIEGQGYSFLDAQKLRIQPQEMETDAHQGSTRVTMMPILDCVTDEHNVFETNHLIPITSNDENPNKNPEPIVPNYAFNLDPSSITLVMTSFESTKYWEDVLDGYVRGETDT</sequence>
<dbReference type="OrthoDB" id="3564303at2759"/>
<dbReference type="AlphaFoldDB" id="A0A9P9JAQ2"/>
<feature type="region of interest" description="Disordered" evidence="1">
    <location>
        <begin position="218"/>
        <end position="265"/>
    </location>
</feature>
<organism evidence="2 3">
    <name type="scientific">Dactylonectria estremocensis</name>
    <dbReference type="NCBI Taxonomy" id="1079267"/>
    <lineage>
        <taxon>Eukaryota</taxon>
        <taxon>Fungi</taxon>
        <taxon>Dikarya</taxon>
        <taxon>Ascomycota</taxon>
        <taxon>Pezizomycotina</taxon>
        <taxon>Sordariomycetes</taxon>
        <taxon>Hypocreomycetidae</taxon>
        <taxon>Hypocreales</taxon>
        <taxon>Nectriaceae</taxon>
        <taxon>Dactylonectria</taxon>
    </lineage>
</organism>
<reference evidence="2" key="1">
    <citation type="journal article" date="2021" name="Nat. Commun.">
        <title>Genetic determinants of endophytism in the Arabidopsis root mycobiome.</title>
        <authorList>
            <person name="Mesny F."/>
            <person name="Miyauchi S."/>
            <person name="Thiergart T."/>
            <person name="Pickel B."/>
            <person name="Atanasova L."/>
            <person name="Karlsson M."/>
            <person name="Huettel B."/>
            <person name="Barry K.W."/>
            <person name="Haridas S."/>
            <person name="Chen C."/>
            <person name="Bauer D."/>
            <person name="Andreopoulos W."/>
            <person name="Pangilinan J."/>
            <person name="LaButti K."/>
            <person name="Riley R."/>
            <person name="Lipzen A."/>
            <person name="Clum A."/>
            <person name="Drula E."/>
            <person name="Henrissat B."/>
            <person name="Kohler A."/>
            <person name="Grigoriev I.V."/>
            <person name="Martin F.M."/>
            <person name="Hacquard S."/>
        </authorList>
    </citation>
    <scope>NUCLEOTIDE SEQUENCE</scope>
    <source>
        <strain evidence="2">MPI-CAGE-AT-0021</strain>
    </source>
</reference>
<comment type="caution">
    <text evidence="2">The sequence shown here is derived from an EMBL/GenBank/DDBJ whole genome shotgun (WGS) entry which is preliminary data.</text>
</comment>